<feature type="coiled-coil region" evidence="1">
    <location>
        <begin position="74"/>
        <end position="101"/>
    </location>
</feature>
<reference evidence="3" key="1">
    <citation type="journal article" date="2020" name="Stud. Mycol.">
        <title>101 Dothideomycetes genomes: a test case for predicting lifestyles and emergence of pathogens.</title>
        <authorList>
            <person name="Haridas S."/>
            <person name="Albert R."/>
            <person name="Binder M."/>
            <person name="Bloem J."/>
            <person name="Labutti K."/>
            <person name="Salamov A."/>
            <person name="Andreopoulos B."/>
            <person name="Baker S."/>
            <person name="Barry K."/>
            <person name="Bills G."/>
            <person name="Bluhm B."/>
            <person name="Cannon C."/>
            <person name="Castanera R."/>
            <person name="Culley D."/>
            <person name="Daum C."/>
            <person name="Ezra D."/>
            <person name="Gonzalez J."/>
            <person name="Henrissat B."/>
            <person name="Kuo A."/>
            <person name="Liang C."/>
            <person name="Lipzen A."/>
            <person name="Lutzoni F."/>
            <person name="Magnuson J."/>
            <person name="Mondo S."/>
            <person name="Nolan M."/>
            <person name="Ohm R."/>
            <person name="Pangilinan J."/>
            <person name="Park H.-J."/>
            <person name="Ramirez L."/>
            <person name="Alfaro M."/>
            <person name="Sun H."/>
            <person name="Tritt A."/>
            <person name="Yoshinaga Y."/>
            <person name="Zwiers L.-H."/>
            <person name="Turgeon B."/>
            <person name="Goodwin S."/>
            <person name="Spatafora J."/>
            <person name="Crous P."/>
            <person name="Grigoriev I."/>
        </authorList>
    </citation>
    <scope>NUCLEOTIDE SEQUENCE</scope>
    <source>
        <strain evidence="3">CBS 207.26</strain>
    </source>
</reference>
<keyword evidence="4" id="KW-1185">Reference proteome</keyword>
<evidence type="ECO:0000313" key="4">
    <source>
        <dbReference type="Proteomes" id="UP000800200"/>
    </source>
</evidence>
<feature type="compositionally biased region" description="Basic and acidic residues" evidence="2">
    <location>
        <begin position="1"/>
        <end position="16"/>
    </location>
</feature>
<evidence type="ECO:0000256" key="1">
    <source>
        <dbReference type="SAM" id="Coils"/>
    </source>
</evidence>
<evidence type="ECO:0000313" key="3">
    <source>
        <dbReference type="EMBL" id="KAF2187289.1"/>
    </source>
</evidence>
<dbReference type="AlphaFoldDB" id="A0A6A6E9P8"/>
<dbReference type="EMBL" id="ML994627">
    <property type="protein sequence ID" value="KAF2187289.1"/>
    <property type="molecule type" value="Genomic_DNA"/>
</dbReference>
<proteinExistence type="predicted"/>
<sequence>MIPKDTTNHAVEKDLYSSEQAACPSSLATTQPHHRTDVAHKAEDLECHAGTTITSGVRLSTPLTASSLATHNASSRDDEQKRAAEARIDKLQEAARSLDVELPRECFGSEKRELEEWNAVQCRWYRERDNKEVKKGKKAVEGKEIPEEK</sequence>
<name>A0A6A6E9P8_9PEZI</name>
<feature type="region of interest" description="Disordered" evidence="2">
    <location>
        <begin position="1"/>
        <end position="33"/>
    </location>
</feature>
<gene>
    <name evidence="3" type="ORF">K469DRAFT_111252</name>
</gene>
<dbReference type="Proteomes" id="UP000800200">
    <property type="component" value="Unassembled WGS sequence"/>
</dbReference>
<evidence type="ECO:0000256" key="2">
    <source>
        <dbReference type="SAM" id="MobiDB-lite"/>
    </source>
</evidence>
<organism evidence="3 4">
    <name type="scientific">Zopfia rhizophila CBS 207.26</name>
    <dbReference type="NCBI Taxonomy" id="1314779"/>
    <lineage>
        <taxon>Eukaryota</taxon>
        <taxon>Fungi</taxon>
        <taxon>Dikarya</taxon>
        <taxon>Ascomycota</taxon>
        <taxon>Pezizomycotina</taxon>
        <taxon>Dothideomycetes</taxon>
        <taxon>Dothideomycetes incertae sedis</taxon>
        <taxon>Zopfiaceae</taxon>
        <taxon>Zopfia</taxon>
    </lineage>
</organism>
<protein>
    <submittedName>
        <fullName evidence="3">Uncharacterized protein</fullName>
    </submittedName>
</protein>
<keyword evidence="1" id="KW-0175">Coiled coil</keyword>
<accession>A0A6A6E9P8</accession>
<dbReference type="OrthoDB" id="3799697at2759"/>